<evidence type="ECO:0000313" key="4">
    <source>
        <dbReference type="Proteomes" id="UP000078595"/>
    </source>
</evidence>
<protein>
    <submittedName>
        <fullName evidence="2">Uncharacterized protein</fullName>
    </submittedName>
</protein>
<organism evidence="2">
    <name type="scientific">Kwoniella dejecticola CBS 10117</name>
    <dbReference type="NCBI Taxonomy" id="1296121"/>
    <lineage>
        <taxon>Eukaryota</taxon>
        <taxon>Fungi</taxon>
        <taxon>Dikarya</taxon>
        <taxon>Basidiomycota</taxon>
        <taxon>Agaricomycotina</taxon>
        <taxon>Tremellomycetes</taxon>
        <taxon>Tremellales</taxon>
        <taxon>Cryptococcaceae</taxon>
        <taxon>Kwoniella</taxon>
    </lineage>
</organism>
<dbReference type="OrthoDB" id="2564643at2759"/>
<feature type="compositionally biased region" description="Low complexity" evidence="1">
    <location>
        <begin position="102"/>
        <end position="117"/>
    </location>
</feature>
<feature type="compositionally biased region" description="Polar residues" evidence="1">
    <location>
        <begin position="63"/>
        <end position="76"/>
    </location>
</feature>
<evidence type="ECO:0000256" key="1">
    <source>
        <dbReference type="SAM" id="MobiDB-lite"/>
    </source>
</evidence>
<accession>A0A1A5ZWY3</accession>
<name>A0A1A5ZWY3_9TREE</name>
<proteinExistence type="predicted"/>
<reference evidence="3" key="2">
    <citation type="submission" date="2013-07" db="EMBL/GenBank/DDBJ databases">
        <authorList>
            <consortium name="The Broad Institute Genome Sequencing Platform"/>
            <person name="Cuomo C."/>
            <person name="Litvintseva A."/>
            <person name="Chen Y."/>
            <person name="Heitman J."/>
            <person name="Sun S."/>
            <person name="Springer D."/>
            <person name="Dromer F."/>
            <person name="Young S.K."/>
            <person name="Zeng Q."/>
            <person name="Gargeya S."/>
            <person name="Fitzgerald M."/>
            <person name="Abouelleil A."/>
            <person name="Alvarado L."/>
            <person name="Berlin A.M."/>
            <person name="Chapman S.B."/>
            <person name="Dewar J."/>
            <person name="Goldberg J."/>
            <person name="Griggs A."/>
            <person name="Gujja S."/>
            <person name="Hansen M."/>
            <person name="Howarth C."/>
            <person name="Imamovic A."/>
            <person name="Larimer J."/>
            <person name="McCowan C."/>
            <person name="Murphy C."/>
            <person name="Pearson M."/>
            <person name="Priest M."/>
            <person name="Roberts A."/>
            <person name="Saif S."/>
            <person name="Shea T."/>
            <person name="Sykes S."/>
            <person name="Wortman J."/>
            <person name="Nusbaum C."/>
            <person name="Birren B."/>
        </authorList>
    </citation>
    <scope>NUCLEOTIDE SEQUENCE</scope>
    <source>
        <strain evidence="3">CBS 10117</strain>
    </source>
</reference>
<reference evidence="2" key="1">
    <citation type="submission" date="2013-07" db="EMBL/GenBank/DDBJ databases">
        <title>The Genome Sequence of Cryptococcus dejecticola CBS10117.</title>
        <authorList>
            <consortium name="The Broad Institute Genome Sequencing Platform"/>
            <person name="Cuomo C."/>
            <person name="Litvintseva A."/>
            <person name="Chen Y."/>
            <person name="Heitman J."/>
            <person name="Sun S."/>
            <person name="Springer D."/>
            <person name="Dromer F."/>
            <person name="Young S.K."/>
            <person name="Zeng Q."/>
            <person name="Gargeya S."/>
            <person name="Fitzgerald M."/>
            <person name="Abouelleil A."/>
            <person name="Alvarado L."/>
            <person name="Berlin A.M."/>
            <person name="Chapman S.B."/>
            <person name="Dewar J."/>
            <person name="Goldberg J."/>
            <person name="Griggs A."/>
            <person name="Gujja S."/>
            <person name="Hansen M."/>
            <person name="Howarth C."/>
            <person name="Imamovic A."/>
            <person name="Larimer J."/>
            <person name="McCowan C."/>
            <person name="Murphy C."/>
            <person name="Pearson M."/>
            <person name="Priest M."/>
            <person name="Roberts A."/>
            <person name="Saif S."/>
            <person name="Shea T."/>
            <person name="Sykes S."/>
            <person name="Wortman J."/>
            <person name="Nusbaum C."/>
            <person name="Birren B."/>
        </authorList>
    </citation>
    <scope>NUCLEOTIDE SEQUENCE [LARGE SCALE GENOMIC DNA]</scope>
    <source>
        <strain evidence="2">CBS 10117</strain>
    </source>
</reference>
<dbReference type="VEuPathDB" id="FungiDB:I303_07076"/>
<gene>
    <name evidence="2" type="ORF">I303_07076</name>
    <name evidence="3" type="ORF">I303_108599</name>
</gene>
<feature type="compositionally biased region" description="Low complexity" evidence="1">
    <location>
        <begin position="35"/>
        <end position="51"/>
    </location>
</feature>
<evidence type="ECO:0000313" key="2">
    <source>
        <dbReference type="EMBL" id="OBR82317.1"/>
    </source>
</evidence>
<feature type="region of interest" description="Disordered" evidence="1">
    <location>
        <begin position="1"/>
        <end position="154"/>
    </location>
</feature>
<sequence>MSSPSTPGPSTLRARSNRPPSLQNIESNHDTNECTSPSQRGSPGPSSSRTQQQEHDDPRSDDTNTASASVAGSNVQFPGGLYLPAVKWTIGGIESPRRHMRSTPSISTSRYDSSDSPMTSSTIQPRKTQEDDSQETQSPPPPPPASRAVFRSNPTIKSCLSGLKMDRADEIARLFGV</sequence>
<dbReference type="GeneID" id="28970775"/>
<evidence type="ECO:0000313" key="3">
    <source>
        <dbReference type="EMBL" id="WWC65977.1"/>
    </source>
</evidence>
<dbReference type="RefSeq" id="XP_018260159.1">
    <property type="nucleotide sequence ID" value="XM_018410350.1"/>
</dbReference>
<dbReference type="AlphaFoldDB" id="A0A1A5ZWY3"/>
<dbReference type="EMBL" id="KI894035">
    <property type="protein sequence ID" value="OBR82317.1"/>
    <property type="molecule type" value="Genomic_DNA"/>
</dbReference>
<dbReference type="Proteomes" id="UP000078595">
    <property type="component" value="Chromosome 11"/>
</dbReference>
<keyword evidence="4" id="KW-1185">Reference proteome</keyword>
<dbReference type="EMBL" id="CP144540">
    <property type="protein sequence ID" value="WWC65977.1"/>
    <property type="molecule type" value="Genomic_DNA"/>
</dbReference>
<dbReference type="KEGG" id="kdj:28970775"/>
<feature type="compositionally biased region" description="Basic and acidic residues" evidence="1">
    <location>
        <begin position="52"/>
        <end position="62"/>
    </location>
</feature>
<reference evidence="3" key="3">
    <citation type="submission" date="2024-02" db="EMBL/GenBank/DDBJ databases">
        <title>Comparative genomics of Cryptococcus and Kwoniella reveals pathogenesis evolution and contrasting modes of karyotype evolution via chromosome fusion or intercentromeric recombination.</title>
        <authorList>
            <person name="Coelho M.A."/>
            <person name="David-Palma M."/>
            <person name="Shea T."/>
            <person name="Bowers K."/>
            <person name="McGinley-Smith S."/>
            <person name="Mohammad A.W."/>
            <person name="Gnirke A."/>
            <person name="Yurkov A.M."/>
            <person name="Nowrousian M."/>
            <person name="Sun S."/>
            <person name="Cuomo C.A."/>
            <person name="Heitman J."/>
        </authorList>
    </citation>
    <scope>NUCLEOTIDE SEQUENCE</scope>
    <source>
        <strain evidence="3">CBS 10117</strain>
    </source>
</reference>